<dbReference type="Pfam" id="PF01370">
    <property type="entry name" value="Epimerase"/>
    <property type="match status" value="1"/>
</dbReference>
<dbReference type="PANTHER" id="PTHR43245">
    <property type="entry name" value="BIFUNCTIONAL POLYMYXIN RESISTANCE PROTEIN ARNA"/>
    <property type="match status" value="1"/>
</dbReference>
<organism evidence="2 3">
    <name type="scientific">Candidatus Jorgensenbacteria bacterium GWC1_48_12</name>
    <dbReference type="NCBI Taxonomy" id="1798469"/>
    <lineage>
        <taxon>Bacteria</taxon>
        <taxon>Candidatus Joergenseniibacteriota</taxon>
    </lineage>
</organism>
<comment type="caution">
    <text evidence="2">The sequence shown here is derived from an EMBL/GenBank/DDBJ whole genome shotgun (WGS) entry which is preliminary data.</text>
</comment>
<dbReference type="SUPFAM" id="SSF51735">
    <property type="entry name" value="NAD(P)-binding Rossmann-fold domains"/>
    <property type="match status" value="1"/>
</dbReference>
<accession>A0A1F6BRK6</accession>
<proteinExistence type="predicted"/>
<name>A0A1F6BRK6_9BACT</name>
<reference evidence="2 3" key="1">
    <citation type="journal article" date="2016" name="Nat. Commun.">
        <title>Thousands of microbial genomes shed light on interconnected biogeochemical processes in an aquifer system.</title>
        <authorList>
            <person name="Anantharaman K."/>
            <person name="Brown C.T."/>
            <person name="Hug L.A."/>
            <person name="Sharon I."/>
            <person name="Castelle C.J."/>
            <person name="Probst A.J."/>
            <person name="Thomas B.C."/>
            <person name="Singh A."/>
            <person name="Wilkins M.J."/>
            <person name="Karaoz U."/>
            <person name="Brodie E.L."/>
            <person name="Williams K.H."/>
            <person name="Hubbard S.S."/>
            <person name="Banfield J.F."/>
        </authorList>
    </citation>
    <scope>NUCLEOTIDE SEQUENCE [LARGE SCALE GENOMIC DNA]</scope>
</reference>
<sequence>MRLFITGSEGFIGSELISRCKSRGIDFVGADIRSGFDVRSKGIAASIPEGVDAVVHLAGLSNDTMCKNNAYAAFELNVLGTLNLMEAAAEKNAKQFIFASTEWVYDNCTAEEQKTEESVINIANHTSEYALSKLTSEANLRQKYQHGFMPVTILRFGIVCGSTGEKKSAVESLFFNVREKDEVTVGSLESGRCFIHVTDIASGIIKAVGLEGFNIINLAGDKPVTLRDIIEISKKVLNRNPRVIESSPENVSVRKISNKKAKEMLDWKPETTVEVWLKKLSKP</sequence>
<dbReference type="AlphaFoldDB" id="A0A1F6BRK6"/>
<dbReference type="Proteomes" id="UP000179324">
    <property type="component" value="Unassembled WGS sequence"/>
</dbReference>
<feature type="domain" description="NAD-dependent epimerase/dehydratase" evidence="1">
    <location>
        <begin position="4"/>
        <end position="209"/>
    </location>
</feature>
<dbReference type="EMBL" id="MFKI01000008">
    <property type="protein sequence ID" value="OGG39565.1"/>
    <property type="molecule type" value="Genomic_DNA"/>
</dbReference>
<dbReference type="Gene3D" id="3.40.50.720">
    <property type="entry name" value="NAD(P)-binding Rossmann-like Domain"/>
    <property type="match status" value="1"/>
</dbReference>
<evidence type="ECO:0000259" key="1">
    <source>
        <dbReference type="Pfam" id="PF01370"/>
    </source>
</evidence>
<protein>
    <recommendedName>
        <fullName evidence="1">NAD-dependent epimerase/dehydratase domain-containing protein</fullName>
    </recommendedName>
</protein>
<gene>
    <name evidence="2" type="ORF">A2127_01625</name>
</gene>
<dbReference type="InterPro" id="IPR036291">
    <property type="entry name" value="NAD(P)-bd_dom_sf"/>
</dbReference>
<dbReference type="InterPro" id="IPR001509">
    <property type="entry name" value="Epimerase_deHydtase"/>
</dbReference>
<dbReference type="CDD" id="cd08946">
    <property type="entry name" value="SDR_e"/>
    <property type="match status" value="1"/>
</dbReference>
<evidence type="ECO:0000313" key="2">
    <source>
        <dbReference type="EMBL" id="OGG39565.1"/>
    </source>
</evidence>
<dbReference type="InterPro" id="IPR050177">
    <property type="entry name" value="Lipid_A_modif_metabolic_enz"/>
</dbReference>
<evidence type="ECO:0000313" key="3">
    <source>
        <dbReference type="Proteomes" id="UP000179324"/>
    </source>
</evidence>